<accession>A0ABS1J3T1</accession>
<feature type="domain" description="Polysaccharide lyase family 8 central" evidence="6">
    <location>
        <begin position="571"/>
        <end position="864"/>
    </location>
</feature>
<dbReference type="Gene3D" id="1.50.10.100">
    <property type="entry name" value="Chondroitin AC/alginate lyase"/>
    <property type="match status" value="1"/>
</dbReference>
<feature type="domain" description="Polysaccharide lyase 8 N-terminal alpha-helical" evidence="8">
    <location>
        <begin position="181"/>
        <end position="517"/>
    </location>
</feature>
<feature type="region of interest" description="Disordered" evidence="4">
    <location>
        <begin position="88"/>
        <end position="116"/>
    </location>
</feature>
<dbReference type="EMBL" id="JAEPRJ010000001">
    <property type="protein sequence ID" value="MBK5898821.1"/>
    <property type="molecule type" value="Genomic_DNA"/>
</dbReference>
<evidence type="ECO:0000256" key="4">
    <source>
        <dbReference type="SAM" id="MobiDB-lite"/>
    </source>
</evidence>
<evidence type="ECO:0000256" key="1">
    <source>
        <dbReference type="ARBA" id="ARBA00006699"/>
    </source>
</evidence>
<comment type="caution">
    <text evidence="9">The sequence shown here is derived from an EMBL/GenBank/DDBJ whole genome shotgun (WGS) entry which is preliminary data.</text>
</comment>
<dbReference type="SUPFAM" id="SSF74650">
    <property type="entry name" value="Galactose mutarotase-like"/>
    <property type="match status" value="1"/>
</dbReference>
<sequence>MKLSGVRKKVSWILALVLCTQILMPSTPVVAKASLAEDTTMSDKSSATESEVNSIEVVKGSTALIKTPEGFKEPITWTTIFKDSNGNPIKNVGSKKKKDELKNGEKDGDRSEGIAKTDHIAKIESTDDGGLITAFEKGVVYAKAVDSEGKSKEWKVNVLYTAKENLPAVTSEDYKRLIGKWTAQLVGENPDTNDAAIMETINSLNTQAQALWDSYRYKGQSACADVPWPDEIGKKGNKNIEFARDAVEFRQTFKNVLLMAKAYRLEHGALYNNKALLNDMINILDWLTDNCYRPQSQTDNWWTWEIGIPKDIVPTLILLADDLTKEQKEKFTEGVRFFQPDPYHGGSIGTGSTHVLGYRMQYAANRVDNSMTALGIGLLLEDNESVYLASEASSSVLEFVSVEDSTKLAEKGYPNGYYKDGSYIDHSRTPYAGSYGIVVLEGIVNISAILSNSPWQFSSDKANILENIFVKTYGMGVYNGLMLDNLRGRAVSREMVTDKSIGRQVMTYIIKSLDTVSETGRQTLLNYLKNWLAADSEFVGTLKELNEIVVKQKAQEIIGNAGISGVVERAHKNYPLMDRAVHRTDNWLFALSMYSERILNTEIMNGENLYGWHQSDGMTYLYGKDTSYYNDNYWNTINPFRLPGTTTVSKNIGNGVKDSSGFYQDGDYTSKEAWVGGSELGGYGINGMSLSGENDSKTPYEPNLRALKSYFMFGDEIVCLGSGINDKDSNFITETTVENRKLNDTASNQITLNGNKLELTPVNVNVAEIVKGEGLGTGVASMEGKALENVKWVHLEGNVEGDKVGFYFPKEAGELKARIAASTGNWGNINLTATADVVKNYFELWFDHGKNPQNAEYSYVILPGRTEEEMKEYEKNPSVEILANTDEVQAVGYKNKSVIGANFWQDKVASVSGISSDKKASIIVKQSGDVVEIGVSDPTMKNLGTIEVDIDKEFGEVISADPNVTVAANNGKVHLVVNTAGKNGDTSYAVVRLKTNKSSETTGIPVIPVIPAKKHSTPEVQVADDKTPEGKVIDGSSNNAAREKKNTALKKIRLNFNLTKAEVKKGIKKLSKILVKKITLKKAAKEPADLSLSVRDEKKKVIYSWFISGKELAASKSKFKDLGLGLKVIPSAKIKPLKSLLKGKNGTVVSFTYRGKFPATATIKLHDKLFKYPRNTKLYVYKYNEKKNRIEKASGSEVNAVSKGVITLKISKGSDYLILPNKLGK</sequence>
<dbReference type="PANTHER" id="PTHR38481:SF1">
    <property type="entry name" value="HYALURONATE LYASE"/>
    <property type="match status" value="1"/>
</dbReference>
<feature type="signal peptide" evidence="5">
    <location>
        <begin position="1"/>
        <end position="31"/>
    </location>
</feature>
<dbReference type="RefSeq" id="WP_208430215.1">
    <property type="nucleotide sequence ID" value="NZ_JAEPRJ010000001.1"/>
</dbReference>
<gene>
    <name evidence="9" type="ORF">JJN12_13735</name>
</gene>
<dbReference type="InterPro" id="IPR038970">
    <property type="entry name" value="Lyase_8"/>
</dbReference>
<dbReference type="SUPFAM" id="SSF48230">
    <property type="entry name" value="Chondroitin AC/alginate lyase"/>
    <property type="match status" value="1"/>
</dbReference>
<evidence type="ECO:0000256" key="5">
    <source>
        <dbReference type="SAM" id="SignalP"/>
    </source>
</evidence>
<dbReference type="CDD" id="cd01083">
    <property type="entry name" value="GAG_Lyase"/>
    <property type="match status" value="1"/>
</dbReference>
<evidence type="ECO:0000256" key="2">
    <source>
        <dbReference type="ARBA" id="ARBA00022729"/>
    </source>
</evidence>
<name>A0ABS1J3T1_9FIRM</name>
<comment type="similarity">
    <text evidence="1">Belongs to the polysaccharide lyase 8 family.</text>
</comment>
<keyword evidence="3 9" id="KW-0456">Lyase</keyword>
<keyword evidence="2 5" id="KW-0732">Signal</keyword>
<dbReference type="Gene3D" id="2.70.98.10">
    <property type="match status" value="1"/>
</dbReference>
<evidence type="ECO:0000256" key="3">
    <source>
        <dbReference type="ARBA" id="ARBA00023239"/>
    </source>
</evidence>
<dbReference type="InterPro" id="IPR011013">
    <property type="entry name" value="Gal_mutarotase_sf_dom"/>
</dbReference>
<evidence type="ECO:0000313" key="10">
    <source>
        <dbReference type="Proteomes" id="UP000604730"/>
    </source>
</evidence>
<dbReference type="InterPro" id="IPR011071">
    <property type="entry name" value="Lyase_8-like_C"/>
</dbReference>
<dbReference type="GO" id="GO:0016829">
    <property type="term" value="F:lyase activity"/>
    <property type="evidence" value="ECO:0007669"/>
    <property type="project" value="UniProtKB-KW"/>
</dbReference>
<dbReference type="InterPro" id="IPR004103">
    <property type="entry name" value="Lyase_8_C"/>
</dbReference>
<evidence type="ECO:0000259" key="8">
    <source>
        <dbReference type="Pfam" id="PF08124"/>
    </source>
</evidence>
<reference evidence="9 10" key="1">
    <citation type="submission" date="2021-01" db="EMBL/GenBank/DDBJ databases">
        <title>Isolation and description of Catonella massiliensis sp. nov., a novel Catonella species, isolated from a stable periodontitis subject.</title>
        <authorList>
            <person name="Antezack A."/>
            <person name="Boxberger M."/>
            <person name="La Scola B."/>
            <person name="Monnet-Corti V."/>
        </authorList>
    </citation>
    <scope>NUCLEOTIDE SEQUENCE [LARGE SCALE GENOMIC DNA]</scope>
    <source>
        <strain evidence="9 10">Marseille-Q4567</strain>
    </source>
</reference>
<feature type="compositionally biased region" description="Basic and acidic residues" evidence="4">
    <location>
        <begin position="97"/>
        <end position="116"/>
    </location>
</feature>
<evidence type="ECO:0000259" key="6">
    <source>
        <dbReference type="Pfam" id="PF02278"/>
    </source>
</evidence>
<dbReference type="PANTHER" id="PTHR38481">
    <property type="entry name" value="HYALURONATE LYASE"/>
    <property type="match status" value="1"/>
</dbReference>
<dbReference type="Pfam" id="PF08124">
    <property type="entry name" value="Lyase_8_N"/>
    <property type="match status" value="1"/>
</dbReference>
<proteinExistence type="inferred from homology"/>
<evidence type="ECO:0000313" key="9">
    <source>
        <dbReference type="EMBL" id="MBK5898821.1"/>
    </source>
</evidence>
<dbReference type="Proteomes" id="UP000604730">
    <property type="component" value="Unassembled WGS sequence"/>
</dbReference>
<feature type="domain" description="Polysaccharide lyase family 8 C-terminal" evidence="7">
    <location>
        <begin position="880"/>
        <end position="942"/>
    </location>
</feature>
<organism evidence="9 10">
    <name type="scientific">Catonella massiliensis</name>
    <dbReference type="NCBI Taxonomy" id="2799636"/>
    <lineage>
        <taxon>Bacteria</taxon>
        <taxon>Bacillati</taxon>
        <taxon>Bacillota</taxon>
        <taxon>Clostridia</taxon>
        <taxon>Lachnospirales</taxon>
        <taxon>Lachnospiraceae</taxon>
        <taxon>Catonella</taxon>
    </lineage>
</organism>
<dbReference type="InterPro" id="IPR003159">
    <property type="entry name" value="Lyase_8_central_dom"/>
</dbReference>
<dbReference type="InterPro" id="IPR012970">
    <property type="entry name" value="Lyase_8_alpha_N"/>
</dbReference>
<evidence type="ECO:0000259" key="7">
    <source>
        <dbReference type="Pfam" id="PF02884"/>
    </source>
</evidence>
<keyword evidence="10" id="KW-1185">Reference proteome</keyword>
<dbReference type="Gene3D" id="2.60.220.10">
    <property type="entry name" value="Polysaccharide lyase family 8-like, C-terminal"/>
    <property type="match status" value="1"/>
</dbReference>
<feature type="chain" id="PRO_5045247396" evidence="5">
    <location>
        <begin position="32"/>
        <end position="1225"/>
    </location>
</feature>
<dbReference type="Pfam" id="PF02278">
    <property type="entry name" value="Lyase_8"/>
    <property type="match status" value="1"/>
</dbReference>
<protein>
    <submittedName>
        <fullName evidence="9">Polysaccharide lyase 8 family protein</fullName>
    </submittedName>
</protein>
<dbReference type="SUPFAM" id="SSF49863">
    <property type="entry name" value="Hyaluronate lyase-like, C-terminal domain"/>
    <property type="match status" value="1"/>
</dbReference>
<dbReference type="Pfam" id="PF02884">
    <property type="entry name" value="Lyase_8_C"/>
    <property type="match status" value="1"/>
</dbReference>
<dbReference type="InterPro" id="IPR008929">
    <property type="entry name" value="Chondroitin_lyas"/>
</dbReference>
<dbReference type="InterPro" id="IPR014718">
    <property type="entry name" value="GH-type_carb-bd"/>
</dbReference>